<dbReference type="PROSITE" id="PS51257">
    <property type="entry name" value="PROKAR_LIPOPROTEIN"/>
    <property type="match status" value="1"/>
</dbReference>
<name>A0ABY7JTP0_9ACTN</name>
<sequence>MKRIYLLLAALLGLTLTLAACGSSGSSKQTNSPPPNTQSAPGTAAGSATGLPTAPGSITVGSADFPESTLLADIYAGAMSAKGVQVTKKLNIGERSAYMAALNDGSIGFIPEYTGSILVYLDKSATAKTPDEVYAALKQAASGQGLVALQFAAAQDSDTITVTKQTADKYHLTSIADLKSVAGKLTFGAPAQFKTRADGIPALKSVYGVEFGRFTALQAGGTITVTALKNGSIDAGDIFSTDPSIAKNNFVSLTDPKSMFAAQNIVPLFAQAKLSQPMADACNAVSAKLDTATLAGLVAKVADGADPDSVAKDWLSSAGLS</sequence>
<gene>
    <name evidence="4" type="ORF">M6B22_12675</name>
</gene>
<evidence type="ECO:0000256" key="1">
    <source>
        <dbReference type="SAM" id="MobiDB-lite"/>
    </source>
</evidence>
<evidence type="ECO:0000259" key="3">
    <source>
        <dbReference type="Pfam" id="PF04069"/>
    </source>
</evidence>
<feature type="domain" description="ABC-type glycine betaine transport system substrate-binding" evidence="3">
    <location>
        <begin position="57"/>
        <end position="316"/>
    </location>
</feature>
<dbReference type="InterPro" id="IPR007210">
    <property type="entry name" value="ABC_Gly_betaine_transp_sub-bd"/>
</dbReference>
<organism evidence="4 5">
    <name type="scientific">Jatrophihabitans cynanchi</name>
    <dbReference type="NCBI Taxonomy" id="2944128"/>
    <lineage>
        <taxon>Bacteria</taxon>
        <taxon>Bacillati</taxon>
        <taxon>Actinomycetota</taxon>
        <taxon>Actinomycetes</taxon>
        <taxon>Jatrophihabitantales</taxon>
        <taxon>Jatrophihabitantaceae</taxon>
        <taxon>Jatrophihabitans</taxon>
    </lineage>
</organism>
<evidence type="ECO:0000313" key="4">
    <source>
        <dbReference type="EMBL" id="WAX55400.1"/>
    </source>
</evidence>
<feature type="compositionally biased region" description="Low complexity" evidence="1">
    <location>
        <begin position="39"/>
        <end position="48"/>
    </location>
</feature>
<dbReference type="CDD" id="cd13606">
    <property type="entry name" value="PBP2_ProX_like"/>
    <property type="match status" value="1"/>
</dbReference>
<dbReference type="SUPFAM" id="SSF53850">
    <property type="entry name" value="Periplasmic binding protein-like II"/>
    <property type="match status" value="1"/>
</dbReference>
<accession>A0ABY7JTP0</accession>
<reference evidence="4" key="1">
    <citation type="submission" date="2022-05" db="EMBL/GenBank/DDBJ databases">
        <title>Jatrophihabitans sp. SB3-54 whole genome sequence.</title>
        <authorList>
            <person name="Suh M.K."/>
            <person name="Eom M.K."/>
            <person name="Kim J.S."/>
            <person name="Kim H.S."/>
            <person name="Do H.E."/>
            <person name="Shin Y.K."/>
            <person name="Lee J.-S."/>
        </authorList>
    </citation>
    <scope>NUCLEOTIDE SEQUENCE</scope>
    <source>
        <strain evidence="4">SB3-54</strain>
    </source>
</reference>
<evidence type="ECO:0000256" key="2">
    <source>
        <dbReference type="SAM" id="SignalP"/>
    </source>
</evidence>
<keyword evidence="2" id="KW-0732">Signal</keyword>
<dbReference type="Pfam" id="PF04069">
    <property type="entry name" value="OpuAC"/>
    <property type="match status" value="1"/>
</dbReference>
<feature type="signal peptide" evidence="2">
    <location>
        <begin position="1"/>
        <end position="19"/>
    </location>
</feature>
<dbReference type="Gene3D" id="3.40.190.120">
    <property type="entry name" value="Osmoprotection protein (prox), domain 2"/>
    <property type="match status" value="1"/>
</dbReference>
<evidence type="ECO:0000313" key="5">
    <source>
        <dbReference type="Proteomes" id="UP001164693"/>
    </source>
</evidence>
<protein>
    <submittedName>
        <fullName evidence="4">ABC transporter substrate-binding protein</fullName>
    </submittedName>
</protein>
<feature type="region of interest" description="Disordered" evidence="1">
    <location>
        <begin position="24"/>
        <end position="48"/>
    </location>
</feature>
<feature type="chain" id="PRO_5047116098" evidence="2">
    <location>
        <begin position="20"/>
        <end position="321"/>
    </location>
</feature>
<dbReference type="Proteomes" id="UP001164693">
    <property type="component" value="Chromosome"/>
</dbReference>
<keyword evidence="5" id="KW-1185">Reference proteome</keyword>
<proteinExistence type="predicted"/>
<dbReference type="EMBL" id="CP097463">
    <property type="protein sequence ID" value="WAX55400.1"/>
    <property type="molecule type" value="Genomic_DNA"/>
</dbReference>
<dbReference type="RefSeq" id="WP_269441909.1">
    <property type="nucleotide sequence ID" value="NZ_CP097463.1"/>
</dbReference>
<dbReference type="Gene3D" id="3.40.190.10">
    <property type="entry name" value="Periplasmic binding protein-like II"/>
    <property type="match status" value="1"/>
</dbReference>